<dbReference type="Proteomes" id="UP000056968">
    <property type="component" value="Chromosome"/>
</dbReference>
<comment type="similarity">
    <text evidence="1">Belongs to the PrpD family.</text>
</comment>
<evidence type="ECO:0000313" key="4">
    <source>
        <dbReference type="EMBL" id="ALR21187.1"/>
    </source>
</evidence>
<protein>
    <recommendedName>
        <fullName evidence="6">MmgE/PrpD family protein</fullName>
    </recommendedName>
</protein>
<gene>
    <name evidence="4" type="ORF">ATN00_13700</name>
</gene>
<evidence type="ECO:0000256" key="1">
    <source>
        <dbReference type="ARBA" id="ARBA00006174"/>
    </source>
</evidence>
<keyword evidence="5" id="KW-1185">Reference proteome</keyword>
<dbReference type="InterPro" id="IPR045337">
    <property type="entry name" value="MmgE_PrpD_C"/>
</dbReference>
<dbReference type="InterPro" id="IPR036148">
    <property type="entry name" value="MmgE/PrpD_sf"/>
</dbReference>
<dbReference type="Pfam" id="PF03972">
    <property type="entry name" value="MmgE_PrpD_N"/>
    <property type="match status" value="1"/>
</dbReference>
<dbReference type="EMBL" id="CP013264">
    <property type="protein sequence ID" value="ALR21187.1"/>
    <property type="molecule type" value="Genomic_DNA"/>
</dbReference>
<dbReference type="Pfam" id="PF19305">
    <property type="entry name" value="MmgE_PrpD_C"/>
    <property type="match status" value="1"/>
</dbReference>
<organism evidence="4 5">
    <name type="scientific">Sphingobium baderi</name>
    <dbReference type="NCBI Taxonomy" id="1332080"/>
    <lineage>
        <taxon>Bacteria</taxon>
        <taxon>Pseudomonadati</taxon>
        <taxon>Pseudomonadota</taxon>
        <taxon>Alphaproteobacteria</taxon>
        <taxon>Sphingomonadales</taxon>
        <taxon>Sphingomonadaceae</taxon>
        <taxon>Sphingobium</taxon>
    </lineage>
</organism>
<dbReference type="Gene3D" id="3.30.1330.120">
    <property type="entry name" value="2-methylcitrate dehydratase PrpD"/>
    <property type="match status" value="1"/>
</dbReference>
<sequence>MSGAQQAIESILIGGPENGSGRSPEATIAAWASSLCYEDLPADVVAGMKLLLRTIIGTAVAGATADGCEDVVAQVMEWGGTTEASIWFHGGKVPVHAAALANSTMARALDICDFAVPGQHIGSSLVPVVLGMAERVGGVSGRTLIAAMTAGSEIAIRLGHVARLDGFDPTGACSIFAPTIAAGRILGLTEKQMANALALAFNKAGSSFQSNVDASLAVRVIQGFVSQDSVICAQLAQRNITGPKNWLTGIWGYYHLFCKDARNDSLLLGGLGEQWFARNFGYKTRPQCGATISSTDAVMDLLKAHPFEPEDVDRIDIHMAAEGPCSLVGSGFELGDNPQVNGQFNVRYCVANAIVRKTVRLAHFTNEAVADPQVGALAQRIHTHLTPELMEGRVELAARVAVEIRFQDGRILTCGADGPSGIGAKAKTEEQHLTDFHEHVNYGGKPIAKDTANAIVSQISRLEEMEDVRDILCLLT</sequence>
<evidence type="ECO:0000259" key="2">
    <source>
        <dbReference type="Pfam" id="PF03972"/>
    </source>
</evidence>
<evidence type="ECO:0008006" key="6">
    <source>
        <dbReference type="Google" id="ProtNLM"/>
    </source>
</evidence>
<dbReference type="KEGG" id="sbd:ATN00_13700"/>
<accession>A0A0S3F0H5</accession>
<dbReference type="PANTHER" id="PTHR16943">
    <property type="entry name" value="2-METHYLCITRATE DEHYDRATASE-RELATED"/>
    <property type="match status" value="1"/>
</dbReference>
<dbReference type="SUPFAM" id="SSF103378">
    <property type="entry name" value="2-methylcitrate dehydratase PrpD"/>
    <property type="match status" value="1"/>
</dbReference>
<feature type="domain" description="MmgE/PrpD C-terminal" evidence="3">
    <location>
        <begin position="286"/>
        <end position="443"/>
    </location>
</feature>
<dbReference type="InterPro" id="IPR045336">
    <property type="entry name" value="MmgE_PrpD_N"/>
</dbReference>
<reference evidence="4 5" key="1">
    <citation type="submission" date="2015-11" db="EMBL/GenBank/DDBJ databases">
        <title>A Two-component Flavoprotein Monooxygenase System MeaXY Responsible for para-Hydroxylation of 2-Methyl-6-ethylaniline and 2,6-Diethylaniline in Sphingobium baderi DE-13.</title>
        <authorList>
            <person name="Cheng M."/>
            <person name="Meng Q."/>
            <person name="Yang Y."/>
            <person name="Chu C."/>
            <person name="Yan X."/>
            <person name="He J."/>
            <person name="Li S."/>
        </authorList>
    </citation>
    <scope>NUCLEOTIDE SEQUENCE [LARGE SCALE GENOMIC DNA]</scope>
    <source>
        <strain evidence="4 5">DE-13</strain>
    </source>
</reference>
<evidence type="ECO:0000259" key="3">
    <source>
        <dbReference type="Pfam" id="PF19305"/>
    </source>
</evidence>
<dbReference type="GO" id="GO:0016829">
    <property type="term" value="F:lyase activity"/>
    <property type="evidence" value="ECO:0007669"/>
    <property type="project" value="InterPro"/>
</dbReference>
<name>A0A0S3F0H5_9SPHN</name>
<dbReference type="InterPro" id="IPR042183">
    <property type="entry name" value="MmgE/PrpD_sf_1"/>
</dbReference>
<proteinExistence type="inferred from homology"/>
<dbReference type="RefSeq" id="WP_062065618.1">
    <property type="nucleotide sequence ID" value="NZ_CP013264.1"/>
</dbReference>
<dbReference type="PANTHER" id="PTHR16943:SF8">
    <property type="entry name" value="2-METHYLCITRATE DEHYDRATASE"/>
    <property type="match status" value="1"/>
</dbReference>
<feature type="domain" description="MmgE/PrpD N-terminal" evidence="2">
    <location>
        <begin position="27"/>
        <end position="261"/>
    </location>
</feature>
<dbReference type="AlphaFoldDB" id="A0A0S3F0H5"/>
<dbReference type="Gene3D" id="1.10.4100.10">
    <property type="entry name" value="2-methylcitrate dehydratase PrpD"/>
    <property type="match status" value="1"/>
</dbReference>
<dbReference type="STRING" id="1332080.ATN00_13700"/>
<dbReference type="InterPro" id="IPR042188">
    <property type="entry name" value="MmgE/PrpD_sf_2"/>
</dbReference>
<evidence type="ECO:0000313" key="5">
    <source>
        <dbReference type="Proteomes" id="UP000056968"/>
    </source>
</evidence>
<dbReference type="InterPro" id="IPR005656">
    <property type="entry name" value="MmgE_PrpD"/>
</dbReference>